<evidence type="ECO:0000259" key="1">
    <source>
        <dbReference type="Pfam" id="PF01712"/>
    </source>
</evidence>
<dbReference type="Gene3D" id="3.40.50.300">
    <property type="entry name" value="P-loop containing nucleotide triphosphate hydrolases"/>
    <property type="match status" value="1"/>
</dbReference>
<dbReference type="FunFam" id="3.40.50.300:FF:001571">
    <property type="entry name" value="Deoxynucleoside kinase"/>
    <property type="match status" value="1"/>
</dbReference>
<organism evidence="2 3">
    <name type="scientific">Cherax quadricarinatus</name>
    <name type="common">Australian red claw crayfish</name>
    <dbReference type="NCBI Taxonomy" id="27406"/>
    <lineage>
        <taxon>Eukaryota</taxon>
        <taxon>Metazoa</taxon>
        <taxon>Ecdysozoa</taxon>
        <taxon>Arthropoda</taxon>
        <taxon>Crustacea</taxon>
        <taxon>Multicrustacea</taxon>
        <taxon>Malacostraca</taxon>
        <taxon>Eumalacostraca</taxon>
        <taxon>Eucarida</taxon>
        <taxon>Decapoda</taxon>
        <taxon>Pleocyemata</taxon>
        <taxon>Astacidea</taxon>
        <taxon>Parastacoidea</taxon>
        <taxon>Parastacidae</taxon>
        <taxon>Cherax</taxon>
    </lineage>
</organism>
<dbReference type="EMBL" id="JARKIK010000010">
    <property type="protein sequence ID" value="KAK8749237.1"/>
    <property type="molecule type" value="Genomic_DNA"/>
</dbReference>
<evidence type="ECO:0000313" key="3">
    <source>
        <dbReference type="Proteomes" id="UP001445076"/>
    </source>
</evidence>
<dbReference type="InterPro" id="IPR050566">
    <property type="entry name" value="Deoxyribonucleoside_kinase"/>
</dbReference>
<reference evidence="2 3" key="1">
    <citation type="journal article" date="2024" name="BMC Genomics">
        <title>Genome assembly of redclaw crayfish (Cherax quadricarinatus) provides insights into its immune adaptation and hypoxia tolerance.</title>
        <authorList>
            <person name="Liu Z."/>
            <person name="Zheng J."/>
            <person name="Li H."/>
            <person name="Fang K."/>
            <person name="Wang S."/>
            <person name="He J."/>
            <person name="Zhou D."/>
            <person name="Weng S."/>
            <person name="Chi M."/>
            <person name="Gu Z."/>
            <person name="He J."/>
            <person name="Li F."/>
            <person name="Wang M."/>
        </authorList>
    </citation>
    <scope>NUCLEOTIDE SEQUENCE [LARGE SCALE GENOMIC DNA]</scope>
    <source>
        <strain evidence="2">ZL_2023a</strain>
    </source>
</reference>
<protein>
    <recommendedName>
        <fullName evidence="1">Deoxynucleoside kinase domain-containing protein</fullName>
    </recommendedName>
</protein>
<dbReference type="CDD" id="cd01673">
    <property type="entry name" value="dNK"/>
    <property type="match status" value="1"/>
</dbReference>
<dbReference type="AlphaFoldDB" id="A0AAW0XXV6"/>
<proteinExistence type="predicted"/>
<dbReference type="InterPro" id="IPR031314">
    <property type="entry name" value="DNK_dom"/>
</dbReference>
<dbReference type="GO" id="GO:0019136">
    <property type="term" value="F:deoxynucleoside kinase activity"/>
    <property type="evidence" value="ECO:0007669"/>
    <property type="project" value="TreeGrafter"/>
</dbReference>
<keyword evidence="3" id="KW-1185">Reference proteome</keyword>
<dbReference type="InterPro" id="IPR027417">
    <property type="entry name" value="P-loop_NTPase"/>
</dbReference>
<sequence length="301" mass="34691">MLRVGFTTSLNSLSKLRVHVAARPITCSSMSARSTARLFEQAQVHTRFTRIELPKYSLEMLEKGPKAKFTVCVEGNIGSGKSTLLEHFSKFDDVEVLQEPVEKWRDVRGCNLLDLMYKDPCRWAHTFQAYVQMTMLELHLQSTQAPVKLIERSLYSARYCFVENLYKGGKMSSAEYSVYCEWYKMITQHLNVNIDLIVYLKTDPKKLYKRIKERSRSEEQAIPFQYLEALHNLHEGWLTEKKYPLPAPVLVLDANDNLSTMYKKFEEHTSDILCQKLVEQRSSDLGTTGILPPPSPLKAVN</sequence>
<evidence type="ECO:0000313" key="2">
    <source>
        <dbReference type="EMBL" id="KAK8749237.1"/>
    </source>
</evidence>
<gene>
    <name evidence="2" type="ORF">OTU49_015748</name>
</gene>
<dbReference type="PANTHER" id="PTHR10513:SF24">
    <property type="entry name" value="THYMIDINE KINASE 2, MITOCHONDRIAL"/>
    <property type="match status" value="1"/>
</dbReference>
<comment type="caution">
    <text evidence="2">The sequence shown here is derived from an EMBL/GenBank/DDBJ whole genome shotgun (WGS) entry which is preliminary data.</text>
</comment>
<dbReference type="Proteomes" id="UP001445076">
    <property type="component" value="Unassembled WGS sequence"/>
</dbReference>
<feature type="domain" description="Deoxynucleoside kinase" evidence="1">
    <location>
        <begin position="71"/>
        <end position="269"/>
    </location>
</feature>
<dbReference type="Pfam" id="PF01712">
    <property type="entry name" value="dNK"/>
    <property type="match status" value="1"/>
</dbReference>
<dbReference type="PANTHER" id="PTHR10513">
    <property type="entry name" value="DEOXYNUCLEOSIDE KINASE"/>
    <property type="match status" value="1"/>
</dbReference>
<accession>A0AAW0XXV6</accession>
<name>A0AAW0XXV6_CHEQU</name>
<dbReference type="SUPFAM" id="SSF52540">
    <property type="entry name" value="P-loop containing nucleoside triphosphate hydrolases"/>
    <property type="match status" value="1"/>
</dbReference>
<dbReference type="GO" id="GO:0005739">
    <property type="term" value="C:mitochondrion"/>
    <property type="evidence" value="ECO:0007669"/>
    <property type="project" value="TreeGrafter"/>
</dbReference>